<keyword evidence="1" id="KW-0805">Transcription regulation</keyword>
<dbReference type="Pfam" id="PF01381">
    <property type="entry name" value="HTH_3"/>
    <property type="match status" value="1"/>
</dbReference>
<evidence type="ECO:0000313" key="5">
    <source>
        <dbReference type="EMBL" id="ADE86655.1"/>
    </source>
</evidence>
<evidence type="ECO:0000256" key="1">
    <source>
        <dbReference type="ARBA" id="ARBA00023015"/>
    </source>
</evidence>
<keyword evidence="6" id="KW-1185">Reference proteome</keyword>
<dbReference type="eggNOG" id="COG2932">
    <property type="taxonomic scope" value="Bacteria"/>
</dbReference>
<gene>
    <name evidence="5" type="ordered locus">RCAP_rcc02928</name>
</gene>
<protein>
    <submittedName>
        <fullName evidence="5">Transcriptional regulator, XRE family</fullName>
    </submittedName>
</protein>
<organism evidence="5 6">
    <name type="scientific">Rhodobacter capsulatus (strain ATCC BAA-309 / NBRC 16581 / SB1003)</name>
    <dbReference type="NCBI Taxonomy" id="272942"/>
    <lineage>
        <taxon>Bacteria</taxon>
        <taxon>Pseudomonadati</taxon>
        <taxon>Pseudomonadota</taxon>
        <taxon>Alphaproteobacteria</taxon>
        <taxon>Rhodobacterales</taxon>
        <taxon>Rhodobacter group</taxon>
        <taxon>Rhodobacter</taxon>
    </lineage>
</organism>
<dbReference type="Gene3D" id="2.10.109.10">
    <property type="entry name" value="Umud Fragment, subunit A"/>
    <property type="match status" value="1"/>
</dbReference>
<dbReference type="CDD" id="cd06529">
    <property type="entry name" value="S24_LexA-like"/>
    <property type="match status" value="1"/>
</dbReference>
<dbReference type="EMBL" id="CP001312">
    <property type="protein sequence ID" value="ADE86655.1"/>
    <property type="molecule type" value="Genomic_DNA"/>
</dbReference>
<dbReference type="SUPFAM" id="SSF51306">
    <property type="entry name" value="LexA/Signal peptidase"/>
    <property type="match status" value="1"/>
</dbReference>
<dbReference type="InterPro" id="IPR039418">
    <property type="entry name" value="LexA-like"/>
</dbReference>
<dbReference type="InterPro" id="IPR015927">
    <property type="entry name" value="Peptidase_S24_S26A/B/C"/>
</dbReference>
<dbReference type="PANTHER" id="PTHR40661">
    <property type="match status" value="1"/>
</dbReference>
<keyword evidence="2" id="KW-0238">DNA-binding</keyword>
<dbReference type="Gene3D" id="1.10.260.40">
    <property type="entry name" value="lambda repressor-like DNA-binding domains"/>
    <property type="match status" value="1"/>
</dbReference>
<evidence type="ECO:0000313" key="6">
    <source>
        <dbReference type="Proteomes" id="UP000002361"/>
    </source>
</evidence>
<dbReference type="OrthoDB" id="528805at2"/>
<reference key="1">
    <citation type="submission" date="2008-12" db="EMBL/GenBank/DDBJ databases">
        <title>Complete genome sequence of Rhodobacter capsulatus SB1003.</title>
        <authorList>
            <person name="Strnad H."/>
            <person name="Lapidus A."/>
            <person name="Vlcek C."/>
            <person name="Ulbrich P."/>
            <person name="Paces J."/>
            <person name="Maltsev N."/>
            <person name="Kumar V."/>
            <person name="Kogan Y."/>
            <person name="Milgram A."/>
            <person name="Rebrekov D."/>
            <person name="Mazur M."/>
            <person name="Cox R."/>
            <person name="Kyrpides N."/>
            <person name="Kolar M."/>
            <person name="Sachova J."/>
            <person name="Ridl J."/>
            <person name="Ivanova N."/>
            <person name="Kapatral V."/>
            <person name="Los T."/>
            <person name="Lykidis A."/>
            <person name="Mikhailova N."/>
            <person name="Reznik G."/>
            <person name="Vasieva O."/>
            <person name="Fonstein M."/>
            <person name="Paces V."/>
            <person name="Haselkorn R."/>
        </authorList>
    </citation>
    <scope>NUCLEOTIDE SEQUENCE</scope>
    <source>
        <strain>SB1003</strain>
    </source>
</reference>
<dbReference type="HOGENOM" id="CLU_1018331_0_0_5"/>
<reference evidence="5 6" key="2">
    <citation type="journal article" date="2010" name="J. Bacteriol.">
        <title>Complete genome sequence of the photosynthetic purple nonsulfur bacterium Rhodobacter capsulatus SB 1003.</title>
        <authorList>
            <person name="Strnad H."/>
            <person name="Lapidus A."/>
            <person name="Paces J."/>
            <person name="Ulbrich P."/>
            <person name="Vlcek C."/>
            <person name="Paces V."/>
            <person name="Haselkorn R."/>
        </authorList>
    </citation>
    <scope>NUCLEOTIDE SEQUENCE [LARGE SCALE GENOMIC DNA]</scope>
    <source>
        <strain evidence="6">ATCC BAA-309 / NBRC 16581 / SB1003</strain>
    </source>
</reference>
<proteinExistence type="predicted"/>
<dbReference type="GeneID" id="31492534"/>
<name>D5APT6_RHOCB</name>
<dbReference type="Proteomes" id="UP000002361">
    <property type="component" value="Chromosome"/>
</dbReference>
<evidence type="ECO:0000256" key="2">
    <source>
        <dbReference type="ARBA" id="ARBA00023125"/>
    </source>
</evidence>
<evidence type="ECO:0000259" key="4">
    <source>
        <dbReference type="PROSITE" id="PS50943"/>
    </source>
</evidence>
<accession>D5APT6</accession>
<dbReference type="PANTHER" id="PTHR40661:SF3">
    <property type="entry name" value="FELS-1 PROPHAGE TRANSCRIPTIONAL REGULATOR"/>
    <property type="match status" value="1"/>
</dbReference>
<dbReference type="SUPFAM" id="SSF47413">
    <property type="entry name" value="lambda repressor-like DNA-binding domains"/>
    <property type="match status" value="1"/>
</dbReference>
<dbReference type="KEGG" id="rcp:RCAP_rcc02928"/>
<dbReference type="STRING" id="272942.RCAP_rcc02928"/>
<dbReference type="PROSITE" id="PS50943">
    <property type="entry name" value="HTH_CROC1"/>
    <property type="match status" value="1"/>
</dbReference>
<dbReference type="InterPro" id="IPR036286">
    <property type="entry name" value="LexA/Signal_pep-like_sf"/>
</dbReference>
<dbReference type="SMART" id="SM00530">
    <property type="entry name" value="HTH_XRE"/>
    <property type="match status" value="1"/>
</dbReference>
<dbReference type="InterPro" id="IPR010982">
    <property type="entry name" value="Lambda_DNA-bd_dom_sf"/>
</dbReference>
<keyword evidence="3" id="KW-0804">Transcription</keyword>
<dbReference type="CDD" id="cd00093">
    <property type="entry name" value="HTH_XRE"/>
    <property type="match status" value="1"/>
</dbReference>
<evidence type="ECO:0000256" key="3">
    <source>
        <dbReference type="ARBA" id="ARBA00023163"/>
    </source>
</evidence>
<feature type="domain" description="HTH cro/C1-type" evidence="4">
    <location>
        <begin position="9"/>
        <end position="63"/>
    </location>
</feature>
<dbReference type="AlphaFoldDB" id="D5APT6"/>
<dbReference type="GO" id="GO:0003677">
    <property type="term" value="F:DNA binding"/>
    <property type="evidence" value="ECO:0007669"/>
    <property type="project" value="UniProtKB-KW"/>
</dbReference>
<sequence>MNAEYGLRLSSWRKEQKLSQRALGSVLGVSQGYISDIESGRSEPSRNFLQALTERFGVSADWILYGVGLPQTERSGGFEARKPGKRIEPPDLGRPLSGDFRFADEDFFLIERMDLDVSAGHGIVPIPGAETERIALPRSMFLRSRLTPDFTVLVRVKGDSMAPTIPDGALILLDCSVRRVDRAGIFAFSLDGQSYVKRLVPSGTMADGRPQMLMLVSDNPAFPPVALAGPEMDRLLIAGRVRASIGQFD</sequence>
<dbReference type="RefSeq" id="WP_013068628.1">
    <property type="nucleotide sequence ID" value="NC_014034.1"/>
</dbReference>
<dbReference type="Pfam" id="PF00717">
    <property type="entry name" value="Peptidase_S24"/>
    <property type="match status" value="1"/>
</dbReference>
<dbReference type="InterPro" id="IPR001387">
    <property type="entry name" value="Cro/C1-type_HTH"/>
</dbReference>